<evidence type="ECO:0000313" key="13">
    <source>
        <dbReference type="Proteomes" id="UP000324831"/>
    </source>
</evidence>
<evidence type="ECO:0000256" key="1">
    <source>
        <dbReference type="ARBA" id="ARBA00022598"/>
    </source>
</evidence>
<dbReference type="GO" id="GO:0046872">
    <property type="term" value="F:metal ion binding"/>
    <property type="evidence" value="ECO:0007669"/>
    <property type="project" value="UniProtKB-KW"/>
</dbReference>
<dbReference type="Pfam" id="PF01653">
    <property type="entry name" value="DNA_ligase_aden"/>
    <property type="match status" value="1"/>
</dbReference>
<dbReference type="InterPro" id="IPR001679">
    <property type="entry name" value="DNA_ligase"/>
</dbReference>
<evidence type="ECO:0000256" key="9">
    <source>
        <dbReference type="ARBA" id="ARBA00034005"/>
    </source>
</evidence>
<name>A0A478FQC5_9MOLU</name>
<dbReference type="SMART" id="SM00532">
    <property type="entry name" value="LIGANc"/>
    <property type="match status" value="1"/>
</dbReference>
<comment type="cofactor">
    <cofactor evidence="10">
        <name>Mg(2+)</name>
        <dbReference type="ChEBI" id="CHEBI:18420"/>
    </cofactor>
    <cofactor evidence="10">
        <name>Mn(2+)</name>
        <dbReference type="ChEBI" id="CHEBI:29035"/>
    </cofactor>
</comment>
<dbReference type="AlphaFoldDB" id="A0A478FQC5"/>
<feature type="binding site" evidence="10">
    <location>
        <position position="308"/>
    </location>
    <ligand>
        <name>NAD(+)</name>
        <dbReference type="ChEBI" id="CHEBI:57540"/>
    </ligand>
</feature>
<dbReference type="Pfam" id="PF12826">
    <property type="entry name" value="HHH_2"/>
    <property type="match status" value="1"/>
</dbReference>
<comment type="caution">
    <text evidence="12">The sequence shown here is derived from an EMBL/GenBank/DDBJ whole genome shotgun (WGS) entry which is preliminary data.</text>
</comment>
<dbReference type="PROSITE" id="PS50172">
    <property type="entry name" value="BRCT"/>
    <property type="match status" value="1"/>
</dbReference>
<dbReference type="SUPFAM" id="SSF56091">
    <property type="entry name" value="DNA ligase/mRNA capping enzyme, catalytic domain"/>
    <property type="match status" value="1"/>
</dbReference>
<feature type="binding site" evidence="10">
    <location>
        <position position="425"/>
    </location>
    <ligand>
        <name>Zn(2+)</name>
        <dbReference type="ChEBI" id="CHEBI:29105"/>
    </ligand>
</feature>
<dbReference type="Gene3D" id="1.10.150.20">
    <property type="entry name" value="5' to 3' exonuclease, C-terminal subdomain"/>
    <property type="match status" value="2"/>
</dbReference>
<dbReference type="Gene3D" id="3.30.470.30">
    <property type="entry name" value="DNA ligase/mRNA capping enzyme"/>
    <property type="match status" value="1"/>
</dbReference>
<keyword evidence="6 10" id="KW-0460">Magnesium</keyword>
<dbReference type="InterPro" id="IPR001357">
    <property type="entry name" value="BRCT_dom"/>
</dbReference>
<dbReference type="GO" id="GO:0006281">
    <property type="term" value="P:DNA repair"/>
    <property type="evidence" value="ECO:0007669"/>
    <property type="project" value="UniProtKB-KW"/>
</dbReference>
<dbReference type="CDD" id="cd00114">
    <property type="entry name" value="LIGANc"/>
    <property type="match status" value="1"/>
</dbReference>
<dbReference type="SUPFAM" id="SSF47781">
    <property type="entry name" value="RuvA domain 2-like"/>
    <property type="match status" value="1"/>
</dbReference>
<dbReference type="PIRSF" id="PIRSF001604">
    <property type="entry name" value="LigA"/>
    <property type="match status" value="1"/>
</dbReference>
<evidence type="ECO:0000256" key="10">
    <source>
        <dbReference type="HAMAP-Rule" id="MF_01588"/>
    </source>
</evidence>
<comment type="function">
    <text evidence="10">DNA ligase that catalyzes the formation of phosphodiester linkages between 5'-phosphoryl and 3'-hydroxyl groups in double-stranded DNA using NAD as a coenzyme and as the energy source for the reaction. It is essential for DNA replication and repair of damaged DNA.</text>
</comment>
<feature type="binding site" evidence="10">
    <location>
        <position position="134"/>
    </location>
    <ligand>
        <name>NAD(+)</name>
        <dbReference type="ChEBI" id="CHEBI:57540"/>
    </ligand>
</feature>
<dbReference type="HAMAP" id="MF_01588">
    <property type="entry name" value="DNA_ligase_A"/>
    <property type="match status" value="1"/>
</dbReference>
<keyword evidence="5 10" id="KW-0862">Zinc</keyword>
<feature type="binding site" evidence="10">
    <location>
        <position position="405"/>
    </location>
    <ligand>
        <name>Zn(2+)</name>
        <dbReference type="ChEBI" id="CHEBI:29105"/>
    </ligand>
</feature>
<evidence type="ECO:0000256" key="6">
    <source>
        <dbReference type="ARBA" id="ARBA00022842"/>
    </source>
</evidence>
<evidence type="ECO:0000256" key="7">
    <source>
        <dbReference type="ARBA" id="ARBA00023027"/>
    </source>
</evidence>
<evidence type="ECO:0000259" key="11">
    <source>
        <dbReference type="PROSITE" id="PS50172"/>
    </source>
</evidence>
<keyword evidence="2 10" id="KW-0235">DNA replication</keyword>
<keyword evidence="1 10" id="KW-0436">Ligase</keyword>
<dbReference type="InterPro" id="IPR012340">
    <property type="entry name" value="NA-bd_OB-fold"/>
</dbReference>
<feature type="binding site" evidence="10">
    <location>
        <position position="111"/>
    </location>
    <ligand>
        <name>NAD(+)</name>
        <dbReference type="ChEBI" id="CHEBI:57540"/>
    </ligand>
</feature>
<comment type="similarity">
    <text evidence="10">Belongs to the NAD-dependent DNA ligase family. LigA subfamily.</text>
</comment>
<keyword evidence="10" id="KW-0464">Manganese</keyword>
<dbReference type="EC" id="6.5.1.2" evidence="10"/>
<dbReference type="SUPFAM" id="SSF50249">
    <property type="entry name" value="Nucleic acid-binding proteins"/>
    <property type="match status" value="1"/>
</dbReference>
<comment type="catalytic activity">
    <reaction evidence="9 10">
        <text>NAD(+) + (deoxyribonucleotide)n-3'-hydroxyl + 5'-phospho-(deoxyribonucleotide)m = (deoxyribonucleotide)n+m + AMP + beta-nicotinamide D-nucleotide.</text>
        <dbReference type="EC" id="6.5.1.2"/>
    </reaction>
</comment>
<feature type="active site" description="N6-AMP-lysine intermediate" evidence="10">
    <location>
        <position position="113"/>
    </location>
</feature>
<dbReference type="GO" id="GO:0003911">
    <property type="term" value="F:DNA ligase (NAD+) activity"/>
    <property type="evidence" value="ECO:0007669"/>
    <property type="project" value="UniProtKB-UniRule"/>
</dbReference>
<keyword evidence="7 10" id="KW-0520">NAD</keyword>
<dbReference type="NCBIfam" id="TIGR00575">
    <property type="entry name" value="dnlj"/>
    <property type="match status" value="1"/>
</dbReference>
<dbReference type="SMART" id="SM00292">
    <property type="entry name" value="BRCT"/>
    <property type="match status" value="1"/>
</dbReference>
<dbReference type="GO" id="GO:0006260">
    <property type="term" value="P:DNA replication"/>
    <property type="evidence" value="ECO:0007669"/>
    <property type="project" value="UniProtKB-KW"/>
</dbReference>
<dbReference type="Pfam" id="PF00533">
    <property type="entry name" value="BRCT"/>
    <property type="match status" value="1"/>
</dbReference>
<feature type="binding site" evidence="10">
    <location>
        <position position="172"/>
    </location>
    <ligand>
        <name>NAD(+)</name>
        <dbReference type="ChEBI" id="CHEBI:57540"/>
    </ligand>
</feature>
<proteinExistence type="inferred from homology"/>
<dbReference type="Proteomes" id="UP000324831">
    <property type="component" value="Unassembled WGS sequence"/>
</dbReference>
<evidence type="ECO:0000256" key="3">
    <source>
        <dbReference type="ARBA" id="ARBA00022723"/>
    </source>
</evidence>
<dbReference type="PROSITE" id="PS01055">
    <property type="entry name" value="DNA_LIGASE_N1"/>
    <property type="match status" value="1"/>
</dbReference>
<dbReference type="CDD" id="cd17748">
    <property type="entry name" value="BRCT_DNA_ligase_like"/>
    <property type="match status" value="1"/>
</dbReference>
<dbReference type="Gene3D" id="3.40.50.10190">
    <property type="entry name" value="BRCT domain"/>
    <property type="match status" value="1"/>
</dbReference>
<feature type="binding site" evidence="10">
    <location>
        <begin position="32"/>
        <end position="36"/>
    </location>
    <ligand>
        <name>NAD(+)</name>
        <dbReference type="ChEBI" id="CHEBI:57540"/>
    </ligand>
</feature>
<organism evidence="12 13">
    <name type="scientific">Candidatus Mycoplasma haematohominis</name>
    <dbReference type="NCBI Taxonomy" id="1494318"/>
    <lineage>
        <taxon>Bacteria</taxon>
        <taxon>Bacillati</taxon>
        <taxon>Mycoplasmatota</taxon>
        <taxon>Mollicutes</taxon>
        <taxon>Mycoplasmataceae</taxon>
        <taxon>Mycoplasma</taxon>
    </lineage>
</organism>
<feature type="binding site" evidence="10">
    <location>
        <begin position="80"/>
        <end position="81"/>
    </location>
    <ligand>
        <name>NAD(+)</name>
        <dbReference type="ChEBI" id="CHEBI:57540"/>
    </ligand>
</feature>
<dbReference type="Gene3D" id="1.10.287.610">
    <property type="entry name" value="Helix hairpin bin"/>
    <property type="match status" value="1"/>
</dbReference>
<reference evidence="12 13" key="1">
    <citation type="submission" date="2019-01" db="EMBL/GenBank/DDBJ databases">
        <title>Draft genome sequences of Candidatus Mycoplasma haemohominis SWG34-3 identified from a patient with pyrexia, anemia and liver dysfunction.</title>
        <authorList>
            <person name="Sekizuka T."/>
            <person name="Hattori N."/>
            <person name="Katano H."/>
            <person name="Takuma T."/>
            <person name="Ito T."/>
            <person name="Arai N."/>
            <person name="Yanai R."/>
            <person name="Ishii S."/>
            <person name="Miura Y."/>
            <person name="Tokunaga T."/>
            <person name="Watanabe H."/>
            <person name="Nomura N."/>
            <person name="Eguchi J."/>
            <person name="Arai T."/>
            <person name="Hasegawa H."/>
            <person name="Nakamaki T."/>
            <person name="Wakita T."/>
            <person name="Niki Y."/>
            <person name="Kuroda M."/>
        </authorList>
    </citation>
    <scope>NUCLEOTIDE SEQUENCE [LARGE SCALE GENOMIC DNA]</scope>
    <source>
        <strain evidence="12">SWG34-3</strain>
    </source>
</reference>
<keyword evidence="8 10" id="KW-0234">DNA repair</keyword>
<protein>
    <recommendedName>
        <fullName evidence="10">DNA ligase</fullName>
        <ecNumber evidence="10">6.5.1.2</ecNumber>
    </recommendedName>
    <alternativeName>
        <fullName evidence="10">Polydeoxyribonucleotide synthase [NAD(+)]</fullName>
    </alternativeName>
</protein>
<keyword evidence="3 10" id="KW-0479">Metal-binding</keyword>
<dbReference type="EMBL" id="BIMN01000001">
    <property type="protein sequence ID" value="GCE63287.1"/>
    <property type="molecule type" value="Genomic_DNA"/>
</dbReference>
<feature type="binding site" evidence="10">
    <location>
        <position position="420"/>
    </location>
    <ligand>
        <name>Zn(2+)</name>
        <dbReference type="ChEBI" id="CHEBI:29105"/>
    </ligand>
</feature>
<feature type="binding site" evidence="10">
    <location>
        <position position="402"/>
    </location>
    <ligand>
        <name>Zn(2+)</name>
        <dbReference type="ChEBI" id="CHEBI:29105"/>
    </ligand>
</feature>
<dbReference type="Gene3D" id="2.40.50.140">
    <property type="entry name" value="Nucleic acid-binding proteins"/>
    <property type="match status" value="1"/>
</dbReference>
<dbReference type="InterPro" id="IPR013840">
    <property type="entry name" value="DNAligase_N"/>
</dbReference>
<dbReference type="InterPro" id="IPR004150">
    <property type="entry name" value="NAD_DNA_ligase_OB"/>
</dbReference>
<dbReference type="InterPro" id="IPR036420">
    <property type="entry name" value="BRCT_dom_sf"/>
</dbReference>
<dbReference type="SUPFAM" id="SSF52113">
    <property type="entry name" value="BRCT domain"/>
    <property type="match status" value="1"/>
</dbReference>
<feature type="binding site" evidence="10">
    <location>
        <position position="284"/>
    </location>
    <ligand>
        <name>NAD(+)</name>
        <dbReference type="ChEBI" id="CHEBI:57540"/>
    </ligand>
</feature>
<feature type="domain" description="BRCT" evidence="11">
    <location>
        <begin position="590"/>
        <end position="668"/>
    </location>
</feature>
<keyword evidence="4 10" id="KW-0227">DNA damage</keyword>
<dbReference type="InterPro" id="IPR010994">
    <property type="entry name" value="RuvA_2-like"/>
</dbReference>
<evidence type="ECO:0000256" key="4">
    <source>
        <dbReference type="ARBA" id="ARBA00022763"/>
    </source>
</evidence>
<evidence type="ECO:0000256" key="2">
    <source>
        <dbReference type="ARBA" id="ARBA00022705"/>
    </source>
</evidence>
<dbReference type="NCBIfam" id="NF005932">
    <property type="entry name" value="PRK07956.1"/>
    <property type="match status" value="1"/>
</dbReference>
<evidence type="ECO:0000313" key="12">
    <source>
        <dbReference type="EMBL" id="GCE63287.1"/>
    </source>
</evidence>
<sequence>MSTLEEKIKTLRDELKKLEEAYYSGLGDLESDDIYDYKLKELIELEKQNPELITPDSPTQRVGFYNSGEINVEHEIPMLSLNNIFNFEDLDLFFIHCEEITSAKNFEYVFEPKIDGASISLFYENGFLKRALSRGDGKKGEDLTNKIIYVDSVPLRILSKKPIPEKLIIRGEIYVTKSDFEKIKNSGEKTFANHRNYVAGTLRLKEAGKIKGKKLRLRAYQILNSESLGLKKQSEVLETLGKLGFECHEKLVVLSDKEEIFKYIKDFGENKSKSNIPYDGLVIKVNDLGILDEIGYTSKFPKWAVAYKYPSLIKESKLLSIFATVGRTGKITYSAQIEPVEIEGSVIQYATLHNAKYIQDLDLRIGDYVTIYKSGEVVPKIVGYNKEKREENLPKWEITDKCPSCESLLEEREQLTTQFCVNENCTEKKYARLAHWCSREAADIEGLSIHIIVKLHKLGILDEITDIYKIKDKKQEIIEADIKIKEKSFNNLIEAIEKSKDREWTNLLFGLGITFIGEEATQNIGQIYPNINALLDTNIESLRQVTGIGEKGAESIFNWINQEKNRQLIKELQEFGLFKNTEFNPSKETIKESFITGKRIVITGKLSKPRNEFSKLLSKKYGAIIQNNISSNTDILIAGEEAGSKLAKAEEKEIQILTEEEILQQLGE</sequence>
<evidence type="ECO:0000256" key="5">
    <source>
        <dbReference type="ARBA" id="ARBA00022833"/>
    </source>
</evidence>
<dbReference type="Pfam" id="PF03120">
    <property type="entry name" value="OB_DNA_ligase"/>
    <property type="match status" value="1"/>
</dbReference>
<gene>
    <name evidence="10 12" type="primary">ligA</name>
    <name evidence="12" type="ORF">MHSWG343_02740</name>
</gene>
<dbReference type="InterPro" id="IPR041663">
    <property type="entry name" value="DisA/LigA_HHH"/>
</dbReference>
<dbReference type="InterPro" id="IPR018239">
    <property type="entry name" value="DNA_ligase_AS"/>
</dbReference>
<evidence type="ECO:0000256" key="8">
    <source>
        <dbReference type="ARBA" id="ARBA00023204"/>
    </source>
</evidence>
<accession>A0A478FQC5</accession>
<dbReference type="InterPro" id="IPR013839">
    <property type="entry name" value="DNAligase_adenylation"/>
</dbReference>